<organism evidence="1 2">
    <name type="scientific">Allokutzneria multivorans</name>
    <dbReference type="NCBI Taxonomy" id="1142134"/>
    <lineage>
        <taxon>Bacteria</taxon>
        <taxon>Bacillati</taxon>
        <taxon>Actinomycetota</taxon>
        <taxon>Actinomycetes</taxon>
        <taxon>Pseudonocardiales</taxon>
        <taxon>Pseudonocardiaceae</taxon>
        <taxon>Allokutzneria</taxon>
    </lineage>
</organism>
<dbReference type="RefSeq" id="WP_344871336.1">
    <property type="nucleotide sequence ID" value="NZ_BAABAL010000005.1"/>
</dbReference>
<evidence type="ECO:0000313" key="2">
    <source>
        <dbReference type="Proteomes" id="UP001501747"/>
    </source>
</evidence>
<accession>A0ABP7R5E4</accession>
<dbReference type="EMBL" id="BAABAL010000005">
    <property type="protein sequence ID" value="GAA3992862.1"/>
    <property type="molecule type" value="Genomic_DNA"/>
</dbReference>
<comment type="caution">
    <text evidence="1">The sequence shown here is derived from an EMBL/GenBank/DDBJ whole genome shotgun (WGS) entry which is preliminary data.</text>
</comment>
<reference evidence="2" key="1">
    <citation type="journal article" date="2019" name="Int. J. Syst. Evol. Microbiol.">
        <title>The Global Catalogue of Microorganisms (GCM) 10K type strain sequencing project: providing services to taxonomists for standard genome sequencing and annotation.</title>
        <authorList>
            <consortium name="The Broad Institute Genomics Platform"/>
            <consortium name="The Broad Institute Genome Sequencing Center for Infectious Disease"/>
            <person name="Wu L."/>
            <person name="Ma J."/>
        </authorList>
    </citation>
    <scope>NUCLEOTIDE SEQUENCE [LARGE SCALE GENOMIC DNA]</scope>
    <source>
        <strain evidence="2">JCM 17342</strain>
    </source>
</reference>
<dbReference type="Proteomes" id="UP001501747">
    <property type="component" value="Unassembled WGS sequence"/>
</dbReference>
<sequence>MDYGELREFAEEALSYDWVQMVDIIAAVQRSDGADVDGTEVLRRAGDGAARLVRDGVLVPGRIGDDGFEPWTSTVDDSAERIRREVHEVADRGGEITLGDIAWFAAPD</sequence>
<name>A0ABP7R5E4_9PSEU</name>
<keyword evidence="2" id="KW-1185">Reference proteome</keyword>
<gene>
    <name evidence="1" type="ORF">GCM10022247_10090</name>
</gene>
<protein>
    <submittedName>
        <fullName evidence="1">Uncharacterized protein</fullName>
    </submittedName>
</protein>
<proteinExistence type="predicted"/>
<evidence type="ECO:0000313" key="1">
    <source>
        <dbReference type="EMBL" id="GAA3992862.1"/>
    </source>
</evidence>